<proteinExistence type="predicted"/>
<reference evidence="5" key="1">
    <citation type="submission" date="2023-07" db="EMBL/GenBank/DDBJ databases">
        <title>Functional and genomic diversity of the sorghum phyllosphere microbiome.</title>
        <authorList>
            <person name="Shade A."/>
        </authorList>
    </citation>
    <scope>NUCLEOTIDE SEQUENCE</scope>
    <source>
        <strain evidence="5">SORGH_AS_1067</strain>
    </source>
</reference>
<dbReference type="AlphaFoldDB" id="A0AAJ1X3S0"/>
<dbReference type="Proteomes" id="UP001239215">
    <property type="component" value="Unassembled WGS sequence"/>
</dbReference>
<dbReference type="PANTHER" id="PTHR10668:SF105">
    <property type="entry name" value="DEHYDROGENASE-RELATED"/>
    <property type="match status" value="1"/>
</dbReference>
<dbReference type="InterPro" id="IPR002937">
    <property type="entry name" value="Amino_oxidase"/>
</dbReference>
<evidence type="ECO:0000313" key="5">
    <source>
        <dbReference type="EMBL" id="MDQ1104827.1"/>
    </source>
</evidence>
<comment type="caution">
    <text evidence="5">The sequence shown here is derived from an EMBL/GenBank/DDBJ whole genome shotgun (WGS) entry which is preliminary data.</text>
</comment>
<dbReference type="RefSeq" id="WP_307200513.1">
    <property type="nucleotide sequence ID" value="NZ_JAUTAN010000001.1"/>
</dbReference>
<evidence type="ECO:0000256" key="3">
    <source>
        <dbReference type="ARBA" id="ARBA00040298"/>
    </source>
</evidence>
<dbReference type="EMBL" id="JAUTAN010000001">
    <property type="protein sequence ID" value="MDQ1104827.1"/>
    <property type="molecule type" value="Genomic_DNA"/>
</dbReference>
<feature type="domain" description="Amine oxidase" evidence="4">
    <location>
        <begin position="15"/>
        <end position="392"/>
    </location>
</feature>
<protein>
    <recommendedName>
        <fullName evidence="3">Pyridine nucleotide-disulfide oxidoreductase domain-containing protein 2</fullName>
    </recommendedName>
</protein>
<dbReference type="Gene3D" id="3.50.50.60">
    <property type="entry name" value="FAD/NAD(P)-binding domain"/>
    <property type="match status" value="2"/>
</dbReference>
<evidence type="ECO:0000256" key="1">
    <source>
        <dbReference type="ARBA" id="ARBA00037217"/>
    </source>
</evidence>
<comment type="subunit">
    <text evidence="2">Interacts with COX5B; this interaction may contribute to localize PYROXD2 to the inner face of the inner mitochondrial membrane.</text>
</comment>
<gene>
    <name evidence="5" type="ORF">QE405_002111</name>
</gene>
<sequence length="543" mass="56217">MSTYDAIVIGAGINGLVAAAELAGAGWSVALVDERDRLGGFIASDELTAPGYVHDTFSSWHPLFVTSGAYGVLGDDLHRHGLRYCNTDGAVTASVSERGAVVADRDPTTTAAGFADGGDAAAYAAMLGQLESWAPHVFGALGSELRTPDLVGLGARAARGLGVDGLRELVRVSAQSGRGLVRERFVGHEVDQLWTPWLLHAGLGPDHATGGLMLPVMAFSMHAAGLPVVEGGAGRFVDAFAALLAERGVDVHLGSPVTRIEVAEGRARAVRLGGAADRQRLVARRAVLASTSTGRLYGELLATDAPEAGRRAAALHRPGRAAMQVHLALDAPLRWSDDRLDAVPLVHVSDGAASTGVACAQAEAGLLPSAPTVVVGQQSVLDPTRAPDGAATLWLQLQEVPWAPTGDAGGSIATGSGWDGSVTEAYLDRVLDRVEEHAPGLRSSIVGVHALPPTRLQRENANAVEGDPYGGAAELDQSLVWRPGTSTGHRTGVDGLFHVGAFTHPGPGLGAGSGHLVAQQLLAPPPVKRLASRARALTERLHR</sequence>
<evidence type="ECO:0000259" key="4">
    <source>
        <dbReference type="Pfam" id="PF01593"/>
    </source>
</evidence>
<dbReference type="PANTHER" id="PTHR10668">
    <property type="entry name" value="PHYTOENE DEHYDROGENASE"/>
    <property type="match status" value="1"/>
</dbReference>
<evidence type="ECO:0000313" key="6">
    <source>
        <dbReference type="Proteomes" id="UP001239215"/>
    </source>
</evidence>
<dbReference type="InterPro" id="IPR036188">
    <property type="entry name" value="FAD/NAD-bd_sf"/>
</dbReference>
<comment type="function">
    <text evidence="1">Probable oxidoreductase that may play a role as regulator of mitochondrial function.</text>
</comment>
<dbReference type="SUPFAM" id="SSF51905">
    <property type="entry name" value="FAD/NAD(P)-binding domain"/>
    <property type="match status" value="1"/>
</dbReference>
<dbReference type="Pfam" id="PF01593">
    <property type="entry name" value="Amino_oxidase"/>
    <property type="match status" value="1"/>
</dbReference>
<accession>A0AAJ1X3S0</accession>
<organism evidence="5 6">
    <name type="scientific">Nocardioides zeae</name>
    <dbReference type="NCBI Taxonomy" id="1457234"/>
    <lineage>
        <taxon>Bacteria</taxon>
        <taxon>Bacillati</taxon>
        <taxon>Actinomycetota</taxon>
        <taxon>Actinomycetes</taxon>
        <taxon>Propionibacteriales</taxon>
        <taxon>Nocardioidaceae</taxon>
        <taxon>Nocardioides</taxon>
    </lineage>
</organism>
<dbReference type="GO" id="GO:0016491">
    <property type="term" value="F:oxidoreductase activity"/>
    <property type="evidence" value="ECO:0007669"/>
    <property type="project" value="InterPro"/>
</dbReference>
<evidence type="ECO:0000256" key="2">
    <source>
        <dbReference type="ARBA" id="ARBA00038825"/>
    </source>
</evidence>
<name>A0AAJ1X3S0_9ACTN</name>